<dbReference type="GO" id="GO:0004830">
    <property type="term" value="F:tryptophan-tRNA ligase activity"/>
    <property type="evidence" value="ECO:0007669"/>
    <property type="project" value="UniProtKB-EC"/>
</dbReference>
<dbReference type="FunFam" id="3.40.50.620:FF:000033">
    <property type="entry name" value="tryptophan--tRNA ligase, cytoplasmic"/>
    <property type="match status" value="1"/>
</dbReference>
<dbReference type="Pfam" id="PF00579">
    <property type="entry name" value="tRNA-synt_1b"/>
    <property type="match status" value="1"/>
</dbReference>
<dbReference type="Proteomes" id="UP001303889">
    <property type="component" value="Unassembled WGS sequence"/>
</dbReference>
<evidence type="ECO:0000256" key="4">
    <source>
        <dbReference type="ARBA" id="ARBA00013782"/>
    </source>
</evidence>
<evidence type="ECO:0000256" key="6">
    <source>
        <dbReference type="ARBA" id="ARBA00022598"/>
    </source>
</evidence>
<dbReference type="EC" id="6.1.1.2" evidence="3"/>
<dbReference type="AlphaFoldDB" id="A0AAN6MUJ6"/>
<dbReference type="FunFam" id="1.10.240.10:FF:000003">
    <property type="entry name" value="Tryptophan--tRNA ligase, cytoplasmic"/>
    <property type="match status" value="1"/>
</dbReference>
<evidence type="ECO:0000313" key="16">
    <source>
        <dbReference type="Proteomes" id="UP001303889"/>
    </source>
</evidence>
<feature type="coiled-coil region" evidence="13">
    <location>
        <begin position="457"/>
        <end position="494"/>
    </location>
</feature>
<evidence type="ECO:0000256" key="8">
    <source>
        <dbReference type="ARBA" id="ARBA00022840"/>
    </source>
</evidence>
<comment type="caution">
    <text evidence="15">The sequence shown here is derived from an EMBL/GenBank/DDBJ whole genome shotgun (WGS) entry which is preliminary data.</text>
</comment>
<keyword evidence="6 12" id="KW-0436">Ligase</keyword>
<keyword evidence="9 12" id="KW-0648">Protein biosynthesis</keyword>
<accession>A0AAN6MUJ6</accession>
<dbReference type="GO" id="GO:0005524">
    <property type="term" value="F:ATP binding"/>
    <property type="evidence" value="ECO:0007669"/>
    <property type="project" value="UniProtKB-KW"/>
</dbReference>
<evidence type="ECO:0000256" key="10">
    <source>
        <dbReference type="ARBA" id="ARBA00023146"/>
    </source>
</evidence>
<keyword evidence="16" id="KW-1185">Reference proteome</keyword>
<sequence length="494" mass="55053">MATPVANAPVADGAPAPEPVHAQSKQTVDPYNVSGEVGEDGVVKAIDYNKLVEEFGTKKIDDALLERFERVTGKRPHHFLRRGIVFSHRDFELILDRYERGEPFFLYTGRGPSSDSVHVGHTIPFEFTKWLQDTFDMPLVIMLTDDEKYLFSEKRTIEEVQGYCNSNAKDIIAIGFDPAKTFIFSDFDYVGGAFYKNIVRLSKHITLNQARAIFGFNESSNIGRIHFGSIQGATSWASSFPHIFGEDETKTVGIPALIPCAIDQDPCENFRMTRDVSSRLKYQGKPYAKPSLIHSLFLPALQGPGTKMSASIDESAIFMRDTPNQIKNKINKYAFSGGKVSVEEHRELGGDTTVDVAFQYLRFFLEDDDELERIRVAYEKGEMLTGELKAICIKQLQDYVAAFQGRRAKMDDETVKLFMERRQLKWGGNPRAPIVVPKVENGDAGEAGAEGDGKMTKNQLKKLEKLKQAEAKKAQKAKEKAEQAAAAAAAANSA</sequence>
<dbReference type="InterPro" id="IPR002306">
    <property type="entry name" value="Trp-tRNA-ligase"/>
</dbReference>
<dbReference type="InterPro" id="IPR001412">
    <property type="entry name" value="aa-tRNA-synth_I_CS"/>
</dbReference>
<protein>
    <recommendedName>
        <fullName evidence="4">Tryptophan--tRNA ligase, cytoplasmic</fullName>
        <ecNumber evidence="3">6.1.1.2</ecNumber>
    </recommendedName>
    <alternativeName>
        <fullName evidence="11">Tryptophanyl-tRNA synthetase</fullName>
    </alternativeName>
</protein>
<dbReference type="PRINTS" id="PR01039">
    <property type="entry name" value="TRNASYNTHTRP"/>
</dbReference>
<evidence type="ECO:0000256" key="9">
    <source>
        <dbReference type="ARBA" id="ARBA00022917"/>
    </source>
</evidence>
<evidence type="ECO:0000256" key="14">
    <source>
        <dbReference type="SAM" id="MobiDB-lite"/>
    </source>
</evidence>
<keyword evidence="5" id="KW-0963">Cytoplasm</keyword>
<name>A0AAN6MUJ6_9PEZI</name>
<dbReference type="Gene3D" id="3.40.50.620">
    <property type="entry name" value="HUPs"/>
    <property type="match status" value="1"/>
</dbReference>
<evidence type="ECO:0000256" key="2">
    <source>
        <dbReference type="ARBA" id="ARBA00005594"/>
    </source>
</evidence>
<dbReference type="Gene3D" id="1.10.240.10">
    <property type="entry name" value="Tyrosyl-Transfer RNA Synthetase"/>
    <property type="match status" value="1"/>
</dbReference>
<dbReference type="GO" id="GO:0005737">
    <property type="term" value="C:cytoplasm"/>
    <property type="evidence" value="ECO:0007669"/>
    <property type="project" value="UniProtKB-SubCell"/>
</dbReference>
<evidence type="ECO:0000256" key="5">
    <source>
        <dbReference type="ARBA" id="ARBA00022490"/>
    </source>
</evidence>
<comment type="subcellular location">
    <subcellularLocation>
        <location evidence="1">Cytoplasm</location>
    </subcellularLocation>
</comment>
<evidence type="ECO:0000256" key="11">
    <source>
        <dbReference type="ARBA" id="ARBA00030268"/>
    </source>
</evidence>
<reference evidence="15" key="1">
    <citation type="journal article" date="2023" name="Mol. Phylogenet. Evol.">
        <title>Genome-scale phylogeny and comparative genomics of the fungal order Sordariales.</title>
        <authorList>
            <person name="Hensen N."/>
            <person name="Bonometti L."/>
            <person name="Westerberg I."/>
            <person name="Brannstrom I.O."/>
            <person name="Guillou S."/>
            <person name="Cros-Aarteil S."/>
            <person name="Calhoun S."/>
            <person name="Haridas S."/>
            <person name="Kuo A."/>
            <person name="Mondo S."/>
            <person name="Pangilinan J."/>
            <person name="Riley R."/>
            <person name="LaButti K."/>
            <person name="Andreopoulos B."/>
            <person name="Lipzen A."/>
            <person name="Chen C."/>
            <person name="Yan M."/>
            <person name="Daum C."/>
            <person name="Ng V."/>
            <person name="Clum A."/>
            <person name="Steindorff A."/>
            <person name="Ohm R.A."/>
            <person name="Martin F."/>
            <person name="Silar P."/>
            <person name="Natvig D.O."/>
            <person name="Lalanne C."/>
            <person name="Gautier V."/>
            <person name="Ament-Velasquez S.L."/>
            <person name="Kruys A."/>
            <person name="Hutchinson M.I."/>
            <person name="Powell A.J."/>
            <person name="Barry K."/>
            <person name="Miller A.N."/>
            <person name="Grigoriev I.V."/>
            <person name="Debuchy R."/>
            <person name="Gladieux P."/>
            <person name="Hiltunen Thoren M."/>
            <person name="Johannesson H."/>
        </authorList>
    </citation>
    <scope>NUCLEOTIDE SEQUENCE</scope>
    <source>
        <strain evidence="15">CBS 103.79</strain>
    </source>
</reference>
<evidence type="ECO:0000313" key="15">
    <source>
        <dbReference type="EMBL" id="KAK3906538.1"/>
    </source>
</evidence>
<dbReference type="EMBL" id="MU855324">
    <property type="protein sequence ID" value="KAK3906538.1"/>
    <property type="molecule type" value="Genomic_DNA"/>
</dbReference>
<keyword evidence="13" id="KW-0175">Coiled coil</keyword>
<dbReference type="InterPro" id="IPR002305">
    <property type="entry name" value="aa-tRNA-synth_Ic"/>
</dbReference>
<proteinExistence type="inferred from homology"/>
<evidence type="ECO:0000256" key="7">
    <source>
        <dbReference type="ARBA" id="ARBA00022741"/>
    </source>
</evidence>
<feature type="region of interest" description="Disordered" evidence="14">
    <location>
        <begin position="1"/>
        <end position="33"/>
    </location>
</feature>
<organism evidence="15 16">
    <name type="scientific">Staphylotrichum tortipilum</name>
    <dbReference type="NCBI Taxonomy" id="2831512"/>
    <lineage>
        <taxon>Eukaryota</taxon>
        <taxon>Fungi</taxon>
        <taxon>Dikarya</taxon>
        <taxon>Ascomycota</taxon>
        <taxon>Pezizomycotina</taxon>
        <taxon>Sordariomycetes</taxon>
        <taxon>Sordariomycetidae</taxon>
        <taxon>Sordariales</taxon>
        <taxon>Chaetomiaceae</taxon>
        <taxon>Staphylotrichum</taxon>
    </lineage>
</organism>
<dbReference type="InterPro" id="IPR014729">
    <property type="entry name" value="Rossmann-like_a/b/a_fold"/>
</dbReference>
<dbReference type="SUPFAM" id="SSF52374">
    <property type="entry name" value="Nucleotidylyl transferase"/>
    <property type="match status" value="1"/>
</dbReference>
<comment type="similarity">
    <text evidence="2 12">Belongs to the class-I aminoacyl-tRNA synthetase family.</text>
</comment>
<dbReference type="PANTHER" id="PTHR10055">
    <property type="entry name" value="TRYPTOPHANYL-TRNA SYNTHETASE"/>
    <property type="match status" value="1"/>
</dbReference>
<evidence type="ECO:0000256" key="3">
    <source>
        <dbReference type="ARBA" id="ARBA00013161"/>
    </source>
</evidence>
<evidence type="ECO:0000256" key="12">
    <source>
        <dbReference type="RuleBase" id="RU363036"/>
    </source>
</evidence>
<reference evidence="15" key="2">
    <citation type="submission" date="2023-05" db="EMBL/GenBank/DDBJ databases">
        <authorList>
            <consortium name="Lawrence Berkeley National Laboratory"/>
            <person name="Steindorff A."/>
            <person name="Hensen N."/>
            <person name="Bonometti L."/>
            <person name="Westerberg I."/>
            <person name="Brannstrom I.O."/>
            <person name="Guillou S."/>
            <person name="Cros-Aarteil S."/>
            <person name="Calhoun S."/>
            <person name="Haridas S."/>
            <person name="Kuo A."/>
            <person name="Mondo S."/>
            <person name="Pangilinan J."/>
            <person name="Riley R."/>
            <person name="Labutti K."/>
            <person name="Andreopoulos B."/>
            <person name="Lipzen A."/>
            <person name="Chen C."/>
            <person name="Yanf M."/>
            <person name="Daum C."/>
            <person name="Ng V."/>
            <person name="Clum A."/>
            <person name="Ohm R."/>
            <person name="Martin F."/>
            <person name="Silar P."/>
            <person name="Natvig D."/>
            <person name="Lalanne C."/>
            <person name="Gautier V."/>
            <person name="Ament-Velasquez S.L."/>
            <person name="Kruys A."/>
            <person name="Hutchinson M.I."/>
            <person name="Powell A.J."/>
            <person name="Barry K."/>
            <person name="Miller A.N."/>
            <person name="Grigoriev I.V."/>
            <person name="Debuchy R."/>
            <person name="Gladieux P."/>
            <person name="Thoren M.H."/>
            <person name="Johannesson H."/>
        </authorList>
    </citation>
    <scope>NUCLEOTIDE SEQUENCE</scope>
    <source>
        <strain evidence="15">CBS 103.79</strain>
    </source>
</reference>
<evidence type="ECO:0000256" key="13">
    <source>
        <dbReference type="SAM" id="Coils"/>
    </source>
</evidence>
<dbReference type="PROSITE" id="PS00178">
    <property type="entry name" value="AA_TRNA_LIGASE_I"/>
    <property type="match status" value="1"/>
</dbReference>
<keyword evidence="7 12" id="KW-0547">Nucleotide-binding</keyword>
<keyword evidence="8 12" id="KW-0067">ATP-binding</keyword>
<dbReference type="NCBIfam" id="TIGR00233">
    <property type="entry name" value="trpS"/>
    <property type="match status" value="1"/>
</dbReference>
<keyword evidence="10 12" id="KW-0030">Aminoacyl-tRNA synthetase</keyword>
<gene>
    <name evidence="15" type="ORF">C8A05DRAFT_29579</name>
</gene>
<dbReference type="GO" id="GO:0006436">
    <property type="term" value="P:tryptophanyl-tRNA aminoacylation"/>
    <property type="evidence" value="ECO:0007669"/>
    <property type="project" value="InterPro"/>
</dbReference>
<dbReference type="PANTHER" id="PTHR10055:SF1">
    <property type="entry name" value="TRYPTOPHAN--TRNA LIGASE, CYTOPLASMIC"/>
    <property type="match status" value="1"/>
</dbReference>
<evidence type="ECO:0000256" key="1">
    <source>
        <dbReference type="ARBA" id="ARBA00004496"/>
    </source>
</evidence>